<dbReference type="PANTHER" id="PTHR19328:SF13">
    <property type="entry name" value="HIPL1 PROTEIN"/>
    <property type="match status" value="1"/>
</dbReference>
<evidence type="ECO:0000313" key="3">
    <source>
        <dbReference type="EMBL" id="KPN30342.1"/>
    </source>
</evidence>
<name>A0A0P7GXZ2_9EURY</name>
<organism evidence="3 4">
    <name type="scientific">Halolamina pelagica</name>
    <dbReference type="NCBI Taxonomy" id="699431"/>
    <lineage>
        <taxon>Archaea</taxon>
        <taxon>Methanobacteriati</taxon>
        <taxon>Methanobacteriota</taxon>
        <taxon>Stenosarchaea group</taxon>
        <taxon>Halobacteria</taxon>
        <taxon>Halobacteriales</taxon>
        <taxon>Haloferacaceae</taxon>
    </lineage>
</organism>
<proteinExistence type="predicted"/>
<evidence type="ECO:0000313" key="4">
    <source>
        <dbReference type="Proteomes" id="UP000050535"/>
    </source>
</evidence>
<evidence type="ECO:0000259" key="2">
    <source>
        <dbReference type="Pfam" id="PF07995"/>
    </source>
</evidence>
<dbReference type="EMBL" id="LGUC01000001">
    <property type="protein sequence ID" value="KPN30342.1"/>
    <property type="molecule type" value="Genomic_DNA"/>
</dbReference>
<dbReference type="STRING" id="699431.SY89_01070"/>
<dbReference type="Pfam" id="PF07995">
    <property type="entry name" value="GSDH"/>
    <property type="match status" value="1"/>
</dbReference>
<accession>A0A0P7GXZ2</accession>
<dbReference type="Proteomes" id="UP000050535">
    <property type="component" value="Unassembled WGS sequence"/>
</dbReference>
<keyword evidence="4" id="KW-1185">Reference proteome</keyword>
<dbReference type="PANTHER" id="PTHR19328">
    <property type="entry name" value="HEDGEHOG-INTERACTING PROTEIN"/>
    <property type="match status" value="1"/>
</dbReference>
<dbReference type="SUPFAM" id="SSF50952">
    <property type="entry name" value="Soluble quinoprotein glucose dehydrogenase"/>
    <property type="match status" value="1"/>
</dbReference>
<reference evidence="4" key="1">
    <citation type="submission" date="2013-11" db="EMBL/GenBank/DDBJ databases">
        <authorList>
            <person name="Hoang H.T."/>
            <person name="Killian M.L."/>
            <person name="Madson D.M."/>
            <person name="Arruda P.H.E."/>
            <person name="Sun D."/>
            <person name="Schwartz K.J."/>
            <person name="Yoon K."/>
        </authorList>
    </citation>
    <scope>NUCLEOTIDE SEQUENCE [LARGE SCALE GENOMIC DNA]</scope>
    <source>
        <strain evidence="4">CDK2</strain>
    </source>
</reference>
<comment type="caution">
    <text evidence="3">The sequence shown here is derived from an EMBL/GenBank/DDBJ whole genome shotgun (WGS) entry which is preliminary data.</text>
</comment>
<feature type="region of interest" description="Disordered" evidence="1">
    <location>
        <begin position="20"/>
        <end position="70"/>
    </location>
</feature>
<dbReference type="InterPro" id="IPR011042">
    <property type="entry name" value="6-blade_b-propeller_TolB-like"/>
</dbReference>
<dbReference type="PATRIC" id="fig|699431.3.peg.1099"/>
<dbReference type="InterPro" id="IPR012938">
    <property type="entry name" value="Glc/Sorbosone_DH"/>
</dbReference>
<gene>
    <name evidence="3" type="ORF">SY89_01070</name>
</gene>
<dbReference type="AlphaFoldDB" id="A0A0P7GXZ2"/>
<sequence>MDPDVLSRRTMLALSTIGLAGCNSLDDPNDPPTDSSTDPPGSGTPGYDPSLDHDETAWDGYDPDWSAPTDAAEPDLEIEVLAETLEIPWDLSFADNGELFLTQRTGQVLRYADGEVTPLFEPANVIDAGSVEPGSDEASWFVDGGEGGTMGVEVHPNYPDVPLLYVCYTADIGTDDRELVVRVAAFDPESDQPSEPANVLLEAPAREGTRANIHNGGRVRFGPANYLWVTTGDAGDGELAADPSSLAGKIHRLTPTGEGAPENESGGDPRVFTLSHRNPQGISWLPDATPVENEHGTGPDELNALEVGTNYGWPEAASETEYADTDYRPPVASSQVEGVTWAPSGSTFYRGDAAPTLSNRLLVGCLVHQRLKAFTLTPPDGEPPALGETGVRQDAGWLDDAYTVTSHDLLVNELGRIRHVEEGPDGALYAITSNRDGRAKDPFPRERDDVLVRITEN</sequence>
<feature type="compositionally biased region" description="Low complexity" evidence="1">
    <location>
        <begin position="32"/>
        <end position="49"/>
    </location>
</feature>
<protein>
    <submittedName>
        <fullName evidence="3">Dehydrogenase, PQQ-dependent, s-GDH family</fullName>
    </submittedName>
</protein>
<dbReference type="InterPro" id="IPR011041">
    <property type="entry name" value="Quinoprot_gluc/sorb_DH_b-prop"/>
</dbReference>
<dbReference type="OrthoDB" id="6744at2157"/>
<feature type="domain" description="Glucose/Sorbosone dehydrogenase" evidence="2">
    <location>
        <begin position="85"/>
        <end position="438"/>
    </location>
</feature>
<dbReference type="RefSeq" id="WP_054583351.1">
    <property type="nucleotide sequence ID" value="NZ_LGUC01000001.1"/>
</dbReference>
<dbReference type="Gene3D" id="2.120.10.30">
    <property type="entry name" value="TolB, C-terminal domain"/>
    <property type="match status" value="1"/>
</dbReference>
<evidence type="ECO:0000256" key="1">
    <source>
        <dbReference type="SAM" id="MobiDB-lite"/>
    </source>
</evidence>